<dbReference type="InterPro" id="IPR015943">
    <property type="entry name" value="WD40/YVTN_repeat-like_dom_sf"/>
</dbReference>
<name>A0A163J9D1_ABSGL</name>
<dbReference type="Gene3D" id="2.130.10.10">
    <property type="entry name" value="YVTN repeat-like/Quinoprotein amine dehydrogenase"/>
    <property type="match status" value="1"/>
</dbReference>
<sequence>MNQEEHVIATGSADGSGVIWIIGDRGRSGQGTICETEMAEDMGTCSVECLEFGHGVSDKKLFMGYRSDQTNKPGWITAFDVNTAQAIYEITDMRGSVGSLEVSHSGKYILSGNDGTESGDQMLHLNDAGTGKSILMAQTGHLDVNCVCFR</sequence>
<protein>
    <submittedName>
        <fullName evidence="1">Uncharacterized protein</fullName>
    </submittedName>
</protein>
<dbReference type="EMBL" id="LT552010">
    <property type="protein sequence ID" value="SAL97862.1"/>
    <property type="molecule type" value="Genomic_DNA"/>
</dbReference>
<organism evidence="1">
    <name type="scientific">Absidia glauca</name>
    <name type="common">Pin mould</name>
    <dbReference type="NCBI Taxonomy" id="4829"/>
    <lineage>
        <taxon>Eukaryota</taxon>
        <taxon>Fungi</taxon>
        <taxon>Fungi incertae sedis</taxon>
        <taxon>Mucoromycota</taxon>
        <taxon>Mucoromycotina</taxon>
        <taxon>Mucoromycetes</taxon>
        <taxon>Mucorales</taxon>
        <taxon>Cunninghamellaceae</taxon>
        <taxon>Absidia</taxon>
    </lineage>
</organism>
<dbReference type="SUPFAM" id="SSF50998">
    <property type="entry name" value="Quinoprotein alcohol dehydrogenase-like"/>
    <property type="match status" value="1"/>
</dbReference>
<reference evidence="1" key="1">
    <citation type="submission" date="2016-04" db="EMBL/GenBank/DDBJ databases">
        <authorList>
            <person name="Evans L.H."/>
            <person name="Alamgir A."/>
            <person name="Owens N."/>
            <person name="Weber N.D."/>
            <person name="Virtaneva K."/>
            <person name="Barbian K."/>
            <person name="Babar A."/>
            <person name="Rosenke K."/>
        </authorList>
    </citation>
    <scope>NUCLEOTIDE SEQUENCE [LARGE SCALE GENOMIC DNA]</scope>
    <source>
        <strain evidence="1">CBS 101.48</strain>
    </source>
</reference>
<accession>A0A163J9D1</accession>
<dbReference type="STRING" id="4829.A0A163J9D1"/>
<dbReference type="Proteomes" id="UP000078561">
    <property type="component" value="Unassembled WGS sequence"/>
</dbReference>
<keyword evidence="2" id="KW-1185">Reference proteome</keyword>
<evidence type="ECO:0000313" key="2">
    <source>
        <dbReference type="Proteomes" id="UP000078561"/>
    </source>
</evidence>
<evidence type="ECO:0000313" key="1">
    <source>
        <dbReference type="EMBL" id="SAL97862.1"/>
    </source>
</evidence>
<dbReference type="InParanoid" id="A0A163J9D1"/>
<dbReference type="InterPro" id="IPR011047">
    <property type="entry name" value="Quinoprotein_ADH-like_sf"/>
</dbReference>
<dbReference type="OrthoDB" id="10248252at2759"/>
<dbReference type="AlphaFoldDB" id="A0A163J9D1"/>
<proteinExistence type="predicted"/>
<gene>
    <name evidence="1" type="primary">ABSGL_03387.1 scaffold 4525</name>
</gene>